<keyword evidence="3" id="KW-0677">Repeat</keyword>
<feature type="domain" description="C2H2-type" evidence="13">
    <location>
        <begin position="111"/>
        <end position="139"/>
    </location>
</feature>
<dbReference type="Pfam" id="PF00096">
    <property type="entry name" value="zf-C2H2"/>
    <property type="match status" value="4"/>
</dbReference>
<feature type="region of interest" description="Disordered" evidence="12">
    <location>
        <begin position="335"/>
        <end position="358"/>
    </location>
</feature>
<dbReference type="FunFam" id="3.30.160.60:FF:000446">
    <property type="entry name" value="Zinc finger protein"/>
    <property type="match status" value="1"/>
</dbReference>
<dbReference type="SUPFAM" id="SSF57667">
    <property type="entry name" value="beta-beta-alpha zinc fingers"/>
    <property type="match status" value="3"/>
</dbReference>
<evidence type="ECO:0000313" key="14">
    <source>
        <dbReference type="EMBL" id="CAG9803268.1"/>
    </source>
</evidence>
<feature type="domain" description="C2H2-type" evidence="13">
    <location>
        <begin position="454"/>
        <end position="481"/>
    </location>
</feature>
<evidence type="ECO:0000256" key="5">
    <source>
        <dbReference type="ARBA" id="ARBA00022833"/>
    </source>
</evidence>
<evidence type="ECO:0000256" key="6">
    <source>
        <dbReference type="ARBA" id="ARBA00023015"/>
    </source>
</evidence>
<evidence type="ECO:0000256" key="4">
    <source>
        <dbReference type="ARBA" id="ARBA00022771"/>
    </source>
</evidence>
<dbReference type="GO" id="GO:0008270">
    <property type="term" value="F:zinc ion binding"/>
    <property type="evidence" value="ECO:0007669"/>
    <property type="project" value="UniProtKB-KW"/>
</dbReference>
<evidence type="ECO:0000256" key="7">
    <source>
        <dbReference type="ARBA" id="ARBA00023125"/>
    </source>
</evidence>
<sequence length="676" mass="76435">MNGNEEPVEIEVEPEIHDILPFDDFCIDQYSSFDDDNDGSSTGRLHNEQPKNRGNIQVKSYQQLSSKEFIYKCTVCRETLGSGKELLRHVRTHTRHLGENKNYIDRKFSTCKCCICSRPFGDQRSLRNHEETQHTAPFRCRLCNSFFNILKFYKNHLKQHAQQQQKQINSRVPDKHQQKMSLHNNKQSKESSSKHFYTSSPRATMAMAVQNLSDEGLLSHLYDSTLKPLKCKYCDKSFGKFSMLRKHEMLHKMNNFGKLALESEYIPLTDTPPLTVAIPSSTLSNYNVKKSQPSSNSSSSALTLTPSLLSNLNKLAHLKSTENLDGKKPAILININTNDSSSTPKVDTAKKSQEMPLNSNSGLMISSVASVDKNYFETMEKLRRNSILNSNNNNNNINNVNNNSNLPSNATVLIQNGKKAVSLADLQCPICKKIVSQPFSLKVHLRTHTLEKPYSCPVCQKSFSQSCNLKTHMNIHTKQQSNQQINSQPYMCNICKRTFLKASSLNTHMITHTAKLYCYACNINFDDDAITYSQHMQITHNVTMTKDLISRAKANLQKSESQQLQQQQMNEMRKVNDEMQKQYQEMEENQSQPSHQQKIMEVFKVQSSTVSNGQIPKLKITIKKEPIHEGSQEKDGNESDSSSSSSNSSDSTSSSSSSSSSSSATSNSNNEKIDNN</sequence>
<evidence type="ECO:0000256" key="2">
    <source>
        <dbReference type="ARBA" id="ARBA00022723"/>
    </source>
</evidence>
<name>A0A9N9RTP4_9DIPT</name>
<organism evidence="14 15">
    <name type="scientific">Chironomus riparius</name>
    <dbReference type="NCBI Taxonomy" id="315576"/>
    <lineage>
        <taxon>Eukaryota</taxon>
        <taxon>Metazoa</taxon>
        <taxon>Ecdysozoa</taxon>
        <taxon>Arthropoda</taxon>
        <taxon>Hexapoda</taxon>
        <taxon>Insecta</taxon>
        <taxon>Pterygota</taxon>
        <taxon>Neoptera</taxon>
        <taxon>Endopterygota</taxon>
        <taxon>Diptera</taxon>
        <taxon>Nematocera</taxon>
        <taxon>Chironomoidea</taxon>
        <taxon>Chironomidae</taxon>
        <taxon>Chironominae</taxon>
        <taxon>Chironomus</taxon>
    </lineage>
</organism>
<dbReference type="GO" id="GO:0005634">
    <property type="term" value="C:nucleus"/>
    <property type="evidence" value="ECO:0007669"/>
    <property type="project" value="UniProtKB-SubCell"/>
</dbReference>
<feature type="compositionally biased region" description="Basic and acidic residues" evidence="12">
    <location>
        <begin position="622"/>
        <end position="637"/>
    </location>
</feature>
<feature type="region of interest" description="Disordered" evidence="12">
    <location>
        <begin position="616"/>
        <end position="676"/>
    </location>
</feature>
<feature type="domain" description="C2H2-type" evidence="13">
    <location>
        <begin position="71"/>
        <end position="101"/>
    </location>
</feature>
<reference evidence="14" key="2">
    <citation type="submission" date="2022-10" db="EMBL/GenBank/DDBJ databases">
        <authorList>
            <consortium name="ENA_rothamsted_submissions"/>
            <consortium name="culmorum"/>
            <person name="King R."/>
        </authorList>
    </citation>
    <scope>NUCLEOTIDE SEQUENCE</scope>
</reference>
<feature type="coiled-coil region" evidence="11">
    <location>
        <begin position="562"/>
        <end position="592"/>
    </location>
</feature>
<evidence type="ECO:0000256" key="9">
    <source>
        <dbReference type="ARBA" id="ARBA00023242"/>
    </source>
</evidence>
<feature type="domain" description="C2H2-type" evidence="13">
    <location>
        <begin position="490"/>
        <end position="517"/>
    </location>
</feature>
<feature type="domain" description="C2H2-type" evidence="13">
    <location>
        <begin position="138"/>
        <end position="165"/>
    </location>
</feature>
<keyword evidence="2" id="KW-0479">Metal-binding</keyword>
<dbReference type="PANTHER" id="PTHR24394:SF29">
    <property type="entry name" value="MYONEURIN"/>
    <property type="match status" value="1"/>
</dbReference>
<reference evidence="14" key="1">
    <citation type="submission" date="2022-01" db="EMBL/GenBank/DDBJ databases">
        <authorList>
            <person name="King R."/>
        </authorList>
    </citation>
    <scope>NUCLEOTIDE SEQUENCE</scope>
</reference>
<dbReference type="FunFam" id="3.30.160.60:FF:000646">
    <property type="entry name" value="Myeloid zinc finger 1"/>
    <property type="match status" value="1"/>
</dbReference>
<dbReference type="PROSITE" id="PS00028">
    <property type="entry name" value="ZINC_FINGER_C2H2_1"/>
    <property type="match status" value="7"/>
</dbReference>
<feature type="compositionally biased region" description="Polar residues" evidence="12">
    <location>
        <begin position="335"/>
        <end position="345"/>
    </location>
</feature>
<dbReference type="AlphaFoldDB" id="A0A9N9RTP4"/>
<dbReference type="Gene3D" id="3.30.160.60">
    <property type="entry name" value="Classic Zinc Finger"/>
    <property type="match status" value="4"/>
</dbReference>
<evidence type="ECO:0000256" key="1">
    <source>
        <dbReference type="ARBA" id="ARBA00004123"/>
    </source>
</evidence>
<comment type="subcellular location">
    <subcellularLocation>
        <location evidence="1">Nucleus</location>
    </subcellularLocation>
</comment>
<dbReference type="OrthoDB" id="7790912at2759"/>
<dbReference type="SMART" id="SM00355">
    <property type="entry name" value="ZnF_C2H2"/>
    <property type="match status" value="7"/>
</dbReference>
<evidence type="ECO:0000313" key="15">
    <source>
        <dbReference type="Proteomes" id="UP001153620"/>
    </source>
</evidence>
<gene>
    <name evidence="14" type="ORF">CHIRRI_LOCUS6169</name>
</gene>
<evidence type="ECO:0000256" key="8">
    <source>
        <dbReference type="ARBA" id="ARBA00023163"/>
    </source>
</evidence>
<evidence type="ECO:0000259" key="13">
    <source>
        <dbReference type="PROSITE" id="PS50157"/>
    </source>
</evidence>
<keyword evidence="4 10" id="KW-0863">Zinc-finger</keyword>
<dbReference type="Proteomes" id="UP001153620">
    <property type="component" value="Chromosome 2"/>
</dbReference>
<proteinExistence type="predicted"/>
<protein>
    <recommendedName>
        <fullName evidence="13">C2H2-type domain-containing protein</fullName>
    </recommendedName>
</protein>
<dbReference type="GO" id="GO:0003677">
    <property type="term" value="F:DNA binding"/>
    <property type="evidence" value="ECO:0007669"/>
    <property type="project" value="UniProtKB-KW"/>
</dbReference>
<keyword evidence="7" id="KW-0238">DNA-binding</keyword>
<accession>A0A9N9RTP4</accession>
<dbReference type="InterPro" id="IPR036236">
    <property type="entry name" value="Znf_C2H2_sf"/>
</dbReference>
<evidence type="ECO:0000256" key="11">
    <source>
        <dbReference type="SAM" id="Coils"/>
    </source>
</evidence>
<dbReference type="PROSITE" id="PS50157">
    <property type="entry name" value="ZINC_FINGER_C2H2_2"/>
    <property type="match status" value="7"/>
</dbReference>
<evidence type="ECO:0000256" key="12">
    <source>
        <dbReference type="SAM" id="MobiDB-lite"/>
    </source>
</evidence>
<dbReference type="PANTHER" id="PTHR24394">
    <property type="entry name" value="ZINC FINGER PROTEIN"/>
    <property type="match status" value="1"/>
</dbReference>
<keyword evidence="11" id="KW-0175">Coiled coil</keyword>
<evidence type="ECO:0000256" key="10">
    <source>
        <dbReference type="PROSITE-ProRule" id="PRU00042"/>
    </source>
</evidence>
<feature type="region of interest" description="Disordered" evidence="12">
    <location>
        <begin position="161"/>
        <end position="195"/>
    </location>
</feature>
<keyword evidence="9" id="KW-0539">Nucleus</keyword>
<feature type="domain" description="C2H2-type" evidence="13">
    <location>
        <begin position="229"/>
        <end position="256"/>
    </location>
</feature>
<dbReference type="EMBL" id="OU895878">
    <property type="protein sequence ID" value="CAG9803268.1"/>
    <property type="molecule type" value="Genomic_DNA"/>
</dbReference>
<keyword evidence="15" id="KW-1185">Reference proteome</keyword>
<keyword evidence="5" id="KW-0862">Zinc</keyword>
<feature type="domain" description="C2H2-type" evidence="13">
    <location>
        <begin position="426"/>
        <end position="453"/>
    </location>
</feature>
<keyword evidence="6" id="KW-0805">Transcription regulation</keyword>
<dbReference type="GO" id="GO:0000981">
    <property type="term" value="F:DNA-binding transcription factor activity, RNA polymerase II-specific"/>
    <property type="evidence" value="ECO:0007669"/>
    <property type="project" value="TreeGrafter"/>
</dbReference>
<evidence type="ECO:0000256" key="3">
    <source>
        <dbReference type="ARBA" id="ARBA00022737"/>
    </source>
</evidence>
<feature type="compositionally biased region" description="Low complexity" evidence="12">
    <location>
        <begin position="639"/>
        <end position="670"/>
    </location>
</feature>
<dbReference type="InterPro" id="IPR013087">
    <property type="entry name" value="Znf_C2H2_type"/>
</dbReference>
<keyword evidence="8" id="KW-0804">Transcription</keyword>